<dbReference type="Proteomes" id="UP000030645">
    <property type="component" value="Unassembled WGS sequence"/>
</dbReference>
<name>W9QL10_9ROSA</name>
<evidence type="ECO:0000313" key="2">
    <source>
        <dbReference type="Proteomes" id="UP000030645"/>
    </source>
</evidence>
<gene>
    <name evidence="1" type="ORF">L484_016166</name>
</gene>
<proteinExistence type="predicted"/>
<reference evidence="2" key="1">
    <citation type="submission" date="2013-01" db="EMBL/GenBank/DDBJ databases">
        <title>Draft Genome Sequence of a Mulberry Tree, Morus notabilis C.K. Schneid.</title>
        <authorList>
            <person name="He N."/>
            <person name="Zhao S."/>
        </authorList>
    </citation>
    <scope>NUCLEOTIDE SEQUENCE</scope>
</reference>
<sequence length="55" mass="6461">MARNREEVTQGLENGKINCRDNMQEMTRFFAWLLSIYNSRKATIEVKGSLINLRN</sequence>
<protein>
    <submittedName>
        <fullName evidence="1">Uncharacterized protein</fullName>
    </submittedName>
</protein>
<evidence type="ECO:0000313" key="1">
    <source>
        <dbReference type="EMBL" id="EXB23149.1"/>
    </source>
</evidence>
<organism evidence="1 2">
    <name type="scientific">Morus notabilis</name>
    <dbReference type="NCBI Taxonomy" id="981085"/>
    <lineage>
        <taxon>Eukaryota</taxon>
        <taxon>Viridiplantae</taxon>
        <taxon>Streptophyta</taxon>
        <taxon>Embryophyta</taxon>
        <taxon>Tracheophyta</taxon>
        <taxon>Spermatophyta</taxon>
        <taxon>Magnoliopsida</taxon>
        <taxon>eudicotyledons</taxon>
        <taxon>Gunneridae</taxon>
        <taxon>Pentapetalae</taxon>
        <taxon>rosids</taxon>
        <taxon>fabids</taxon>
        <taxon>Rosales</taxon>
        <taxon>Moraceae</taxon>
        <taxon>Moreae</taxon>
        <taxon>Morus</taxon>
    </lineage>
</organism>
<dbReference type="AlphaFoldDB" id="W9QL10"/>
<dbReference type="EMBL" id="KE343313">
    <property type="protein sequence ID" value="EXB23149.1"/>
    <property type="molecule type" value="Genomic_DNA"/>
</dbReference>
<keyword evidence="2" id="KW-1185">Reference proteome</keyword>
<accession>W9QL10</accession>